<dbReference type="OrthoDB" id="10267274at2759"/>
<comment type="caution">
    <text evidence="13">The sequence shown here is derived from an EMBL/GenBank/DDBJ whole genome shotgun (WGS) entry which is preliminary data.</text>
</comment>
<name>A0A6A5C2S5_NAEFO</name>
<keyword evidence="3 10" id="KW-0812">Transmembrane</keyword>
<reference evidence="13 14" key="1">
    <citation type="journal article" date="2019" name="Sci. Rep.">
        <title>Nanopore sequencing improves the draft genome of the human pathogenic amoeba Naegleria fowleri.</title>
        <authorList>
            <person name="Liechti N."/>
            <person name="Schurch N."/>
            <person name="Bruggmann R."/>
            <person name="Wittwer M."/>
        </authorList>
    </citation>
    <scope>NUCLEOTIDE SEQUENCE [LARGE SCALE GENOMIC DNA]</scope>
    <source>
        <strain evidence="13 14">ATCC 30894</strain>
    </source>
</reference>
<feature type="domain" description="Palmitoyltransferase DHHC" evidence="12">
    <location>
        <begin position="242"/>
        <end position="377"/>
    </location>
</feature>
<dbReference type="OMA" id="FTIYVFI"/>
<evidence type="ECO:0000256" key="3">
    <source>
        <dbReference type="ARBA" id="ARBA00022692"/>
    </source>
</evidence>
<dbReference type="GO" id="GO:0005794">
    <property type="term" value="C:Golgi apparatus"/>
    <property type="evidence" value="ECO:0007669"/>
    <property type="project" value="TreeGrafter"/>
</dbReference>
<dbReference type="VEuPathDB" id="AmoebaDB:FDP41_012840"/>
<dbReference type="VEuPathDB" id="AmoebaDB:NfTy_079940"/>
<dbReference type="PROSITE" id="PS50216">
    <property type="entry name" value="DHHC"/>
    <property type="match status" value="1"/>
</dbReference>
<dbReference type="Pfam" id="PF01529">
    <property type="entry name" value="DHHC"/>
    <property type="match status" value="1"/>
</dbReference>
<comment type="catalytic activity">
    <reaction evidence="9 10">
        <text>L-cysteinyl-[protein] + hexadecanoyl-CoA = S-hexadecanoyl-L-cysteinyl-[protein] + CoA</text>
        <dbReference type="Rhea" id="RHEA:36683"/>
        <dbReference type="Rhea" id="RHEA-COMP:10131"/>
        <dbReference type="Rhea" id="RHEA-COMP:11032"/>
        <dbReference type="ChEBI" id="CHEBI:29950"/>
        <dbReference type="ChEBI" id="CHEBI:57287"/>
        <dbReference type="ChEBI" id="CHEBI:57379"/>
        <dbReference type="ChEBI" id="CHEBI:74151"/>
        <dbReference type="EC" id="2.3.1.225"/>
    </reaction>
</comment>
<feature type="compositionally biased region" description="Polar residues" evidence="11">
    <location>
        <begin position="9"/>
        <end position="19"/>
    </location>
</feature>
<keyword evidence="6" id="KW-0564">Palmitate</keyword>
<dbReference type="EMBL" id="VFQX01000016">
    <property type="protein sequence ID" value="KAF0981052.1"/>
    <property type="molecule type" value="Genomic_DNA"/>
</dbReference>
<dbReference type="GO" id="GO:0019706">
    <property type="term" value="F:protein-cysteine S-palmitoyltransferase activity"/>
    <property type="evidence" value="ECO:0007669"/>
    <property type="project" value="UniProtKB-EC"/>
</dbReference>
<evidence type="ECO:0000313" key="14">
    <source>
        <dbReference type="Proteomes" id="UP000444721"/>
    </source>
</evidence>
<comment type="domain">
    <text evidence="10">The DHHC domain is required for palmitoyltransferase activity.</text>
</comment>
<dbReference type="VEuPathDB" id="AmoebaDB:NF0051900"/>
<dbReference type="Proteomes" id="UP000444721">
    <property type="component" value="Unassembled WGS sequence"/>
</dbReference>
<evidence type="ECO:0000256" key="11">
    <source>
        <dbReference type="SAM" id="MobiDB-lite"/>
    </source>
</evidence>
<evidence type="ECO:0000256" key="10">
    <source>
        <dbReference type="RuleBase" id="RU079119"/>
    </source>
</evidence>
<evidence type="ECO:0000256" key="2">
    <source>
        <dbReference type="ARBA" id="ARBA00022679"/>
    </source>
</evidence>
<keyword evidence="7" id="KW-0449">Lipoprotein</keyword>
<dbReference type="PANTHER" id="PTHR22883:SF43">
    <property type="entry name" value="PALMITOYLTRANSFERASE APP"/>
    <property type="match status" value="1"/>
</dbReference>
<keyword evidence="8 10" id="KW-0012">Acyltransferase</keyword>
<comment type="similarity">
    <text evidence="10">Belongs to the DHHC palmitoyltransferase family.</text>
</comment>
<keyword evidence="4 10" id="KW-1133">Transmembrane helix</keyword>
<feature type="transmembrane region" description="Helical" evidence="10">
    <location>
        <begin position="338"/>
        <end position="364"/>
    </location>
</feature>
<evidence type="ECO:0000256" key="9">
    <source>
        <dbReference type="ARBA" id="ARBA00048048"/>
    </source>
</evidence>
<keyword evidence="5 10" id="KW-0472">Membrane</keyword>
<gene>
    <name evidence="13" type="ORF">FDP41_012840</name>
</gene>
<dbReference type="RefSeq" id="XP_044565765.1">
    <property type="nucleotide sequence ID" value="XM_044703404.1"/>
</dbReference>
<dbReference type="PANTHER" id="PTHR22883">
    <property type="entry name" value="ZINC FINGER DHHC DOMAIN CONTAINING PROTEIN"/>
    <property type="match status" value="1"/>
</dbReference>
<organism evidence="13 14">
    <name type="scientific">Naegleria fowleri</name>
    <name type="common">Brain eating amoeba</name>
    <dbReference type="NCBI Taxonomy" id="5763"/>
    <lineage>
        <taxon>Eukaryota</taxon>
        <taxon>Discoba</taxon>
        <taxon>Heterolobosea</taxon>
        <taxon>Tetramitia</taxon>
        <taxon>Eutetramitia</taxon>
        <taxon>Vahlkampfiidae</taxon>
        <taxon>Naegleria</taxon>
    </lineage>
</organism>
<evidence type="ECO:0000259" key="12">
    <source>
        <dbReference type="Pfam" id="PF01529"/>
    </source>
</evidence>
<feature type="region of interest" description="Disordered" evidence="11">
    <location>
        <begin position="1"/>
        <end position="21"/>
    </location>
</feature>
<comment type="subcellular location">
    <subcellularLocation>
        <location evidence="1">Endomembrane system</location>
        <topology evidence="1">Multi-pass membrane protein</topology>
    </subcellularLocation>
</comment>
<dbReference type="GO" id="GO:0005783">
    <property type="term" value="C:endoplasmic reticulum"/>
    <property type="evidence" value="ECO:0007669"/>
    <property type="project" value="TreeGrafter"/>
</dbReference>
<keyword evidence="14" id="KW-1185">Reference proteome</keyword>
<feature type="transmembrane region" description="Helical" evidence="10">
    <location>
        <begin position="289"/>
        <end position="318"/>
    </location>
</feature>
<feature type="transmembrane region" description="Helical" evidence="10">
    <location>
        <begin position="141"/>
        <end position="165"/>
    </location>
</feature>
<dbReference type="InterPro" id="IPR001594">
    <property type="entry name" value="Palmitoyltrfase_DHHC"/>
</dbReference>
<accession>A0A6A5C2S5</accession>
<evidence type="ECO:0000313" key="13">
    <source>
        <dbReference type="EMBL" id="KAF0981052.1"/>
    </source>
</evidence>
<evidence type="ECO:0000256" key="5">
    <source>
        <dbReference type="ARBA" id="ARBA00023136"/>
    </source>
</evidence>
<evidence type="ECO:0000256" key="4">
    <source>
        <dbReference type="ARBA" id="ARBA00022989"/>
    </source>
</evidence>
<evidence type="ECO:0000256" key="6">
    <source>
        <dbReference type="ARBA" id="ARBA00023139"/>
    </source>
</evidence>
<sequence>MFLHHSSKQSDTNSTTDYSSPVVLIGNENNGIHHGDDRVGRTSDIEMIEMNGQHHRTTTNEHPHNNNTNNHHHHNIVQITTNCDGHDQTDYDSVDEELKGNSEDPTNNIIANTTLKLYQAWIGNNTLCCKGRIIIGPDRKLFILTLILMFIPAIIYAPVIMPHYLLFVHPAAGVILLIVPLIGFLLMLIGLFYTSFTDPGIIPRRKYIDQQFARTGEEKIDDRKPEPPQFQKVHLENGQIVELKYCPSCEIYRPPRTSHCRRCNNCVERFDHHCPWTGTCIGRRNYRSFILFIFSTTITSWLVIFICIAHTVLVWTYYFNINTDTIPDKVANSVRYSIGGLVLIVYIFLTQLFVGSLSVFHAYLISTGQTTYEYVNKAKKMYSRGFFRNWFFTLCVITECRRSKMMMRHSLPIPKHVTEEVNN</sequence>
<proteinExistence type="inferred from homology"/>
<dbReference type="GO" id="GO:0006612">
    <property type="term" value="P:protein targeting to membrane"/>
    <property type="evidence" value="ECO:0007669"/>
    <property type="project" value="TreeGrafter"/>
</dbReference>
<dbReference type="AlphaFoldDB" id="A0A6A5C2S5"/>
<evidence type="ECO:0000256" key="8">
    <source>
        <dbReference type="ARBA" id="ARBA00023315"/>
    </source>
</evidence>
<evidence type="ECO:0000256" key="7">
    <source>
        <dbReference type="ARBA" id="ARBA00023288"/>
    </source>
</evidence>
<protein>
    <recommendedName>
        <fullName evidence="10">Palmitoyltransferase</fullName>
        <ecNumber evidence="10">2.3.1.225</ecNumber>
    </recommendedName>
</protein>
<dbReference type="EC" id="2.3.1.225" evidence="10"/>
<keyword evidence="2 10" id="KW-0808">Transferase</keyword>
<dbReference type="GeneID" id="68120055"/>
<feature type="transmembrane region" description="Helical" evidence="10">
    <location>
        <begin position="171"/>
        <end position="196"/>
    </location>
</feature>
<evidence type="ECO:0000256" key="1">
    <source>
        <dbReference type="ARBA" id="ARBA00004127"/>
    </source>
</evidence>
<dbReference type="InterPro" id="IPR039859">
    <property type="entry name" value="PFA4/ZDH16/20/ERF2-like"/>
</dbReference>